<dbReference type="InterPro" id="IPR039588">
    <property type="entry name" value="FBXO4"/>
</dbReference>
<dbReference type="SUPFAM" id="SSF81383">
    <property type="entry name" value="F-box domain"/>
    <property type="match status" value="1"/>
</dbReference>
<dbReference type="CDD" id="cd22138">
    <property type="entry name" value="F-box_unchar"/>
    <property type="match status" value="1"/>
</dbReference>
<sequence>MASKHKRPASTYCRSHGYKTRRRSRHFGWDRPTFPSSPLPPYEQQVVYLPHFNLLPVECQIHIFTFLSEKEKCTAALVCRHWSCLVRTGKLWRVADFTRLRAFQLGMEGLLVSNKDFEQWKAWVQQYAHHLISRQASLLILKASFDLGDPKHRWCEFLSTFLDKLHCGDLSEVGLNWTYTHFEPLDVCLESSRSSHQESLTKMDQVSNFQILLKKLVEMCPRITKMRLHFDWSETSVSLLTQFQHLCVLELKYFWVFKGVNPILMHSLTKSLPRLRSLTLHVLVPLRDLGISYSIESHSLEFLDVSQSRGLVFSCLKLPVLREFHAKKIVRGITLDRKTRLNIQSQWPCLYQLLRAGTPQLKVFNREHLLPSWKEKDYRELTVVLEQSCYCLRHSDSWLW</sequence>
<dbReference type="InterPro" id="IPR036047">
    <property type="entry name" value="F-box-like_dom_sf"/>
</dbReference>
<dbReference type="InterPro" id="IPR032675">
    <property type="entry name" value="LRR_dom_sf"/>
</dbReference>
<dbReference type="GeneID" id="114668219"/>
<dbReference type="InterPro" id="IPR001810">
    <property type="entry name" value="F-box_dom"/>
</dbReference>
<evidence type="ECO:0000313" key="2">
    <source>
        <dbReference type="Ensembl" id="ENSECRP00000027300.1"/>
    </source>
</evidence>
<dbReference type="Ensembl" id="ENSECRT00000027874.1">
    <property type="protein sequence ID" value="ENSECRP00000027300.1"/>
    <property type="gene ID" value="ENSECRG00000018486.1"/>
</dbReference>
<evidence type="ECO:0000259" key="1">
    <source>
        <dbReference type="PROSITE" id="PS50181"/>
    </source>
</evidence>
<dbReference type="GeneTree" id="ENSGT00390000013269"/>
<dbReference type="Gene3D" id="3.80.10.10">
    <property type="entry name" value="Ribonuclease Inhibitor"/>
    <property type="match status" value="1"/>
</dbReference>
<name>A0A8C4T765_ERPCA</name>
<dbReference type="Proteomes" id="UP000694620">
    <property type="component" value="Chromosome 17"/>
</dbReference>
<dbReference type="GO" id="GO:0000209">
    <property type="term" value="P:protein polyubiquitination"/>
    <property type="evidence" value="ECO:0007669"/>
    <property type="project" value="TreeGrafter"/>
</dbReference>
<dbReference type="PROSITE" id="PS50181">
    <property type="entry name" value="FBOX"/>
    <property type="match status" value="1"/>
</dbReference>
<dbReference type="SMART" id="SM00256">
    <property type="entry name" value="FBOX"/>
    <property type="match status" value="1"/>
</dbReference>
<dbReference type="Pfam" id="PF12937">
    <property type="entry name" value="F-box-like"/>
    <property type="match status" value="1"/>
</dbReference>
<dbReference type="PANTHER" id="PTHR16008">
    <property type="entry name" value="F-BOX ONLY PROTEIN 4"/>
    <property type="match status" value="1"/>
</dbReference>
<dbReference type="GO" id="GO:0031146">
    <property type="term" value="P:SCF-dependent proteasomal ubiquitin-dependent protein catabolic process"/>
    <property type="evidence" value="ECO:0007669"/>
    <property type="project" value="InterPro"/>
</dbReference>
<dbReference type="OrthoDB" id="10024886at2759"/>
<evidence type="ECO:0000313" key="3">
    <source>
        <dbReference type="Proteomes" id="UP000694620"/>
    </source>
</evidence>
<dbReference type="AlphaFoldDB" id="A0A8C4T765"/>
<dbReference type="RefSeq" id="XP_028679714.1">
    <property type="nucleotide sequence ID" value="XM_028823881.2"/>
</dbReference>
<reference evidence="2" key="1">
    <citation type="submission" date="2021-06" db="EMBL/GenBank/DDBJ databases">
        <authorList>
            <consortium name="Wellcome Sanger Institute Data Sharing"/>
        </authorList>
    </citation>
    <scope>NUCLEOTIDE SEQUENCE [LARGE SCALE GENOMIC DNA]</scope>
</reference>
<organism evidence="2 3">
    <name type="scientific">Erpetoichthys calabaricus</name>
    <name type="common">Rope fish</name>
    <name type="synonym">Calamoichthys calabaricus</name>
    <dbReference type="NCBI Taxonomy" id="27687"/>
    <lineage>
        <taxon>Eukaryota</taxon>
        <taxon>Metazoa</taxon>
        <taxon>Chordata</taxon>
        <taxon>Craniata</taxon>
        <taxon>Vertebrata</taxon>
        <taxon>Euteleostomi</taxon>
        <taxon>Actinopterygii</taxon>
        <taxon>Polypteriformes</taxon>
        <taxon>Polypteridae</taxon>
        <taxon>Erpetoichthys</taxon>
    </lineage>
</organism>
<reference evidence="2" key="3">
    <citation type="submission" date="2025-09" db="UniProtKB">
        <authorList>
            <consortium name="Ensembl"/>
        </authorList>
    </citation>
    <scope>IDENTIFICATION</scope>
</reference>
<keyword evidence="3" id="KW-1185">Reference proteome</keyword>
<accession>A0A8C4T765</accession>
<dbReference type="GO" id="GO:0019005">
    <property type="term" value="C:SCF ubiquitin ligase complex"/>
    <property type="evidence" value="ECO:0007669"/>
    <property type="project" value="TreeGrafter"/>
</dbReference>
<feature type="domain" description="F-box" evidence="1">
    <location>
        <begin position="49"/>
        <end position="95"/>
    </location>
</feature>
<proteinExistence type="predicted"/>
<reference evidence="2" key="2">
    <citation type="submission" date="2025-08" db="UniProtKB">
        <authorList>
            <consortium name="Ensembl"/>
        </authorList>
    </citation>
    <scope>IDENTIFICATION</scope>
</reference>
<gene>
    <name evidence="2" type="primary">si:dkey-12e7.1</name>
</gene>
<protein>
    <submittedName>
        <fullName evidence="2">Si:dkey-12e7.1</fullName>
    </submittedName>
</protein>
<dbReference type="PANTHER" id="PTHR16008:SF6">
    <property type="entry name" value="SI:DKEY-12E7.1"/>
    <property type="match status" value="1"/>
</dbReference>